<dbReference type="Pfam" id="PF02995">
    <property type="entry name" value="DUF229"/>
    <property type="match status" value="1"/>
</dbReference>
<dbReference type="InterPro" id="IPR004245">
    <property type="entry name" value="DUF229"/>
</dbReference>
<reference evidence="1" key="1">
    <citation type="submission" date="2023-01" db="EMBL/GenBank/DDBJ databases">
        <title>Genome assembly of the deep-sea coral Lophelia pertusa.</title>
        <authorList>
            <person name="Herrera S."/>
            <person name="Cordes E."/>
        </authorList>
    </citation>
    <scope>NUCLEOTIDE SEQUENCE</scope>
    <source>
        <strain evidence="1">USNM1676648</strain>
        <tissue evidence="1">Polyp</tissue>
    </source>
</reference>
<organism evidence="1 2">
    <name type="scientific">Desmophyllum pertusum</name>
    <dbReference type="NCBI Taxonomy" id="174260"/>
    <lineage>
        <taxon>Eukaryota</taxon>
        <taxon>Metazoa</taxon>
        <taxon>Cnidaria</taxon>
        <taxon>Anthozoa</taxon>
        <taxon>Hexacorallia</taxon>
        <taxon>Scleractinia</taxon>
        <taxon>Caryophylliina</taxon>
        <taxon>Caryophylliidae</taxon>
        <taxon>Desmophyllum</taxon>
    </lineage>
</organism>
<protein>
    <submittedName>
        <fullName evidence="1">Uncharacterized protein</fullName>
    </submittedName>
</protein>
<dbReference type="AlphaFoldDB" id="A0A9W9YVX7"/>
<dbReference type="PANTHER" id="PTHR10974">
    <property type="entry name" value="FI08016P-RELATED"/>
    <property type="match status" value="1"/>
</dbReference>
<dbReference type="SUPFAM" id="SSF53649">
    <property type="entry name" value="Alkaline phosphatase-like"/>
    <property type="match status" value="1"/>
</dbReference>
<sequence length="478" mass="54606">MDFRNSGGHENETYGIDVLFGKFKKLGYYTLLQEDSCWYDSWGSLFTDNTYQGNKPRYKHDFANRWKTFREKVANYNIDDFGLSHASCEILKRYNTTNQFNYPKKVCFRGKPFAEYVLDYAQNIYGNLKAVGDKTRLLTYTHLNTGHEVTGTRIRQIDERLSKYIDNMSGSQNTLTMVLSDHGPKTTKYSFYTMEGKAEKYDPFLFIVIPEKVANTLGLEKVRALAHNQNRLITTLDLHNAFMSLGAKGKTFTTEDKGIFGLIPANRTCADLTMKPLAVCKCEGWETTFPDNDKRFTWLAEFALGSINNQIQKQYSKGSEEVAGYGNCQRLVGSSFTKIRRRSQGGNFITTMDITVTPGHEIFESCAKDKSSGVKIELSKEIAFSMIKSVLLTTMKEHSKMKRKQKSQCTKAKLNMTNKARTLPIKELLKACKYLTVNKLSCLLQQHFVQKTNMATCRLPGQRFNLRERSPRTKGGQL</sequence>
<keyword evidence="2" id="KW-1185">Reference proteome</keyword>
<dbReference type="Proteomes" id="UP001163046">
    <property type="component" value="Unassembled WGS sequence"/>
</dbReference>
<proteinExistence type="predicted"/>
<evidence type="ECO:0000313" key="1">
    <source>
        <dbReference type="EMBL" id="KAJ7370441.1"/>
    </source>
</evidence>
<dbReference type="PANTHER" id="PTHR10974:SF39">
    <property type="entry name" value="E2F TRANSCRIPTION FACTOR CC-MB DOMAIN-CONTAINING PROTEIN"/>
    <property type="match status" value="1"/>
</dbReference>
<dbReference type="OrthoDB" id="413313at2759"/>
<evidence type="ECO:0000313" key="2">
    <source>
        <dbReference type="Proteomes" id="UP001163046"/>
    </source>
</evidence>
<dbReference type="GO" id="GO:0005615">
    <property type="term" value="C:extracellular space"/>
    <property type="evidence" value="ECO:0007669"/>
    <property type="project" value="TreeGrafter"/>
</dbReference>
<dbReference type="InterPro" id="IPR017850">
    <property type="entry name" value="Alkaline_phosphatase_core_sf"/>
</dbReference>
<dbReference type="EMBL" id="MU826865">
    <property type="protein sequence ID" value="KAJ7370441.1"/>
    <property type="molecule type" value="Genomic_DNA"/>
</dbReference>
<name>A0A9W9YVX7_9CNID</name>
<accession>A0A9W9YVX7</accession>
<gene>
    <name evidence="1" type="ORF">OS493_032331</name>
</gene>
<comment type="caution">
    <text evidence="1">The sequence shown here is derived from an EMBL/GenBank/DDBJ whole genome shotgun (WGS) entry which is preliminary data.</text>
</comment>